<organism evidence="1 2">
    <name type="scientific">Psophocarpus tetragonolobus</name>
    <name type="common">Winged bean</name>
    <name type="synonym">Dolichos tetragonolobus</name>
    <dbReference type="NCBI Taxonomy" id="3891"/>
    <lineage>
        <taxon>Eukaryota</taxon>
        <taxon>Viridiplantae</taxon>
        <taxon>Streptophyta</taxon>
        <taxon>Embryophyta</taxon>
        <taxon>Tracheophyta</taxon>
        <taxon>Spermatophyta</taxon>
        <taxon>Magnoliopsida</taxon>
        <taxon>eudicotyledons</taxon>
        <taxon>Gunneridae</taxon>
        <taxon>Pentapetalae</taxon>
        <taxon>rosids</taxon>
        <taxon>fabids</taxon>
        <taxon>Fabales</taxon>
        <taxon>Fabaceae</taxon>
        <taxon>Papilionoideae</taxon>
        <taxon>50 kb inversion clade</taxon>
        <taxon>NPAAA clade</taxon>
        <taxon>indigoferoid/millettioid clade</taxon>
        <taxon>Phaseoleae</taxon>
        <taxon>Psophocarpus</taxon>
    </lineage>
</organism>
<dbReference type="EMBL" id="JAYMYS010000004">
    <property type="protein sequence ID" value="KAK7395385.1"/>
    <property type="molecule type" value="Genomic_DNA"/>
</dbReference>
<evidence type="ECO:0000313" key="1">
    <source>
        <dbReference type="EMBL" id="KAK7395385.1"/>
    </source>
</evidence>
<dbReference type="Proteomes" id="UP001386955">
    <property type="component" value="Unassembled WGS sequence"/>
</dbReference>
<gene>
    <name evidence="1" type="ORF">VNO78_15939</name>
</gene>
<protein>
    <submittedName>
        <fullName evidence="1">Uncharacterized protein</fullName>
    </submittedName>
</protein>
<evidence type="ECO:0000313" key="2">
    <source>
        <dbReference type="Proteomes" id="UP001386955"/>
    </source>
</evidence>
<accession>A0AAN9XK17</accession>
<name>A0AAN9XK17_PSOTE</name>
<reference evidence="1 2" key="1">
    <citation type="submission" date="2024-01" db="EMBL/GenBank/DDBJ databases">
        <title>The genomes of 5 underutilized Papilionoideae crops provide insights into root nodulation and disease resistanc.</title>
        <authorList>
            <person name="Jiang F."/>
        </authorList>
    </citation>
    <scope>NUCLEOTIDE SEQUENCE [LARGE SCALE GENOMIC DNA]</scope>
    <source>
        <strain evidence="1">DUOXIRENSHENG_FW03</strain>
        <tissue evidence="1">Leaves</tissue>
    </source>
</reference>
<proteinExistence type="predicted"/>
<dbReference type="AlphaFoldDB" id="A0AAN9XK17"/>
<sequence>MLSIKIENGQMLLLTYVCVFSLYSASLESSHSLYFQFQRSVTTHKNCMILYAEPDHKDNIDLFMAQIFHYTQL</sequence>
<keyword evidence="2" id="KW-1185">Reference proteome</keyword>
<comment type="caution">
    <text evidence="1">The sequence shown here is derived from an EMBL/GenBank/DDBJ whole genome shotgun (WGS) entry which is preliminary data.</text>
</comment>